<reference evidence="1 2" key="1">
    <citation type="journal article" date="2024" name="BMC Biol.">
        <title>Comparative genomics of Ascetosporea gives new insight into the evolutionary basis for animal parasitism in Rhizaria.</title>
        <authorList>
            <person name="Hiltunen Thoren M."/>
            <person name="Onut-Brannstrom I."/>
            <person name="Alfjorden A."/>
            <person name="Peckova H."/>
            <person name="Swords F."/>
            <person name="Hooper C."/>
            <person name="Holzer A.S."/>
            <person name="Bass D."/>
            <person name="Burki F."/>
        </authorList>
    </citation>
    <scope>NUCLEOTIDE SEQUENCE [LARGE SCALE GENOMIC DNA]</scope>
    <source>
        <strain evidence="1">20-A016</strain>
    </source>
</reference>
<comment type="caution">
    <text evidence="1">The sequence shown here is derived from an EMBL/GenBank/DDBJ whole genome shotgun (WGS) entry which is preliminary data.</text>
</comment>
<accession>A0ABV2AHZ3</accession>
<gene>
    <name evidence="1" type="ORF">MHBO_001163</name>
</gene>
<dbReference type="Proteomes" id="UP001439008">
    <property type="component" value="Unassembled WGS sequence"/>
</dbReference>
<evidence type="ECO:0000313" key="2">
    <source>
        <dbReference type="Proteomes" id="UP001439008"/>
    </source>
</evidence>
<organism evidence="1 2">
    <name type="scientific">Bonamia ostreae</name>
    <dbReference type="NCBI Taxonomy" id="126728"/>
    <lineage>
        <taxon>Eukaryota</taxon>
        <taxon>Sar</taxon>
        <taxon>Rhizaria</taxon>
        <taxon>Endomyxa</taxon>
        <taxon>Ascetosporea</taxon>
        <taxon>Haplosporida</taxon>
        <taxon>Bonamia</taxon>
    </lineage>
</organism>
<evidence type="ECO:0000313" key="1">
    <source>
        <dbReference type="EMBL" id="MES1919308.1"/>
    </source>
</evidence>
<sequence length="166" mass="19036">MKVQNLVQCIGLFSTSEDESKPNLEALVPKGFFDDCEKEKLALAKVFAEDQFSNKKSIAFDNDFVVCEPDLPKTNHFSFQSRTGKTFFGTSLRFHETSLRGDNYLCRFLFVMTTTNQFYFSEMLSKLVFLSCVVDRLPEPLLFEHLFVSLPRTSPSQSQIVLSIFN</sequence>
<keyword evidence="2" id="KW-1185">Reference proteome</keyword>
<dbReference type="EMBL" id="JBDODL010000252">
    <property type="protein sequence ID" value="MES1919308.1"/>
    <property type="molecule type" value="Genomic_DNA"/>
</dbReference>
<protein>
    <submittedName>
        <fullName evidence="1">Uncharacterized protein</fullName>
    </submittedName>
</protein>
<name>A0ABV2AHZ3_9EUKA</name>
<proteinExistence type="predicted"/>